<dbReference type="KEGG" id="mgg:MPLG2_1170"/>
<evidence type="ECO:0000313" key="4">
    <source>
        <dbReference type="Proteomes" id="UP000238164"/>
    </source>
</evidence>
<keyword evidence="2" id="KW-0472">Membrane</keyword>
<proteinExistence type="predicted"/>
<organism evidence="3 4">
    <name type="scientific">Micropruina glycogenica</name>
    <dbReference type="NCBI Taxonomy" id="75385"/>
    <lineage>
        <taxon>Bacteria</taxon>
        <taxon>Bacillati</taxon>
        <taxon>Actinomycetota</taxon>
        <taxon>Actinomycetes</taxon>
        <taxon>Propionibacteriales</taxon>
        <taxon>Nocardioidaceae</taxon>
        <taxon>Micropruina</taxon>
    </lineage>
</organism>
<feature type="transmembrane region" description="Helical" evidence="2">
    <location>
        <begin position="36"/>
        <end position="57"/>
    </location>
</feature>
<evidence type="ECO:0000256" key="1">
    <source>
        <dbReference type="SAM" id="MobiDB-lite"/>
    </source>
</evidence>
<reference evidence="3 4" key="1">
    <citation type="submission" date="2018-02" db="EMBL/GenBank/DDBJ databases">
        <authorList>
            <person name="Cohen D.B."/>
            <person name="Kent A.D."/>
        </authorList>
    </citation>
    <scope>NUCLEOTIDE SEQUENCE [LARGE SCALE GENOMIC DNA]</scope>
    <source>
        <strain evidence="3">1</strain>
    </source>
</reference>
<dbReference type="EMBL" id="LT985188">
    <property type="protein sequence ID" value="SPD86206.1"/>
    <property type="molecule type" value="Genomic_DNA"/>
</dbReference>
<gene>
    <name evidence="3" type="ORF">MPLG2_1170</name>
</gene>
<accession>A0A2N9JFQ6</accession>
<dbReference type="AlphaFoldDB" id="A0A2N9JFQ6"/>
<keyword evidence="2" id="KW-1133">Transmembrane helix</keyword>
<evidence type="ECO:0000256" key="2">
    <source>
        <dbReference type="SAM" id="Phobius"/>
    </source>
</evidence>
<dbReference type="RefSeq" id="WP_105185253.1">
    <property type="nucleotide sequence ID" value="NZ_BAAAGO010000018.1"/>
</dbReference>
<keyword evidence="4" id="KW-1185">Reference proteome</keyword>
<feature type="transmembrane region" description="Helical" evidence="2">
    <location>
        <begin position="64"/>
        <end position="84"/>
    </location>
</feature>
<keyword evidence="2" id="KW-0812">Transmembrane</keyword>
<evidence type="ECO:0000313" key="3">
    <source>
        <dbReference type="EMBL" id="SPD86206.1"/>
    </source>
</evidence>
<sequence>MRNRPIGLVVACASTTLLGLVFLVFAGISATAGHGVFSLQIGLLLAAYGLLLIASAVGVWHLRMWARGALVAFTLMAGFGFGEYLAEQVWLWPLVAVCLAGVVGAVLPSTTRALQAGVSSADRPRPPGGPRRWLGRLGRSERTP</sequence>
<dbReference type="Proteomes" id="UP000238164">
    <property type="component" value="Chromosome 1"/>
</dbReference>
<feature type="transmembrane region" description="Helical" evidence="2">
    <location>
        <begin position="90"/>
        <end position="107"/>
    </location>
</feature>
<name>A0A2N9JFQ6_9ACTN</name>
<feature type="region of interest" description="Disordered" evidence="1">
    <location>
        <begin position="117"/>
        <end position="144"/>
    </location>
</feature>
<protein>
    <submittedName>
        <fullName evidence="3">Uncharacterized protein</fullName>
    </submittedName>
</protein>